<evidence type="ECO:0000256" key="3">
    <source>
        <dbReference type="SAM" id="Coils"/>
    </source>
</evidence>
<dbReference type="SMART" id="SM00283">
    <property type="entry name" value="MA"/>
    <property type="match status" value="1"/>
</dbReference>
<feature type="coiled-coil region" evidence="3">
    <location>
        <begin position="254"/>
        <end position="281"/>
    </location>
</feature>
<dbReference type="SUPFAM" id="SSF46458">
    <property type="entry name" value="Globin-like"/>
    <property type="match status" value="1"/>
</dbReference>
<dbReference type="Pfam" id="PF11563">
    <property type="entry name" value="Protoglobin"/>
    <property type="match status" value="1"/>
</dbReference>
<evidence type="ECO:0000313" key="6">
    <source>
        <dbReference type="Proteomes" id="UP000064189"/>
    </source>
</evidence>
<dbReference type="Pfam" id="PF00015">
    <property type="entry name" value="MCPsignal"/>
    <property type="match status" value="1"/>
</dbReference>
<dbReference type="InterPro" id="IPR044398">
    <property type="entry name" value="Globin-sensor_dom"/>
</dbReference>
<dbReference type="GO" id="GO:0019825">
    <property type="term" value="F:oxygen binding"/>
    <property type="evidence" value="ECO:0007669"/>
    <property type="project" value="InterPro"/>
</dbReference>
<dbReference type="EMBL" id="LNNH01000016">
    <property type="protein sequence ID" value="KWW20515.1"/>
    <property type="molecule type" value="Genomic_DNA"/>
</dbReference>
<dbReference type="GO" id="GO:0007165">
    <property type="term" value="P:signal transduction"/>
    <property type="evidence" value="ECO:0007669"/>
    <property type="project" value="UniProtKB-KW"/>
</dbReference>
<dbReference type="PANTHER" id="PTHR32089:SF118">
    <property type="entry name" value="HEME-BASED AEROTACTIC TRANSDUCER HEMAT"/>
    <property type="match status" value="1"/>
</dbReference>
<dbReference type="PANTHER" id="PTHR32089">
    <property type="entry name" value="METHYL-ACCEPTING CHEMOTAXIS PROTEIN MCPB"/>
    <property type="match status" value="1"/>
</dbReference>
<dbReference type="Proteomes" id="UP000064189">
    <property type="component" value="Unassembled WGS sequence"/>
</dbReference>
<dbReference type="InterPro" id="IPR004089">
    <property type="entry name" value="MCPsignal_dom"/>
</dbReference>
<comment type="caution">
    <text evidence="5">The sequence shown here is derived from an EMBL/GenBank/DDBJ whole genome shotgun (WGS) entry which is preliminary data.</text>
</comment>
<gene>
    <name evidence="5" type="ORF">AS888_18305</name>
</gene>
<dbReference type="Gene3D" id="1.10.490.10">
    <property type="entry name" value="Globins"/>
    <property type="match status" value="1"/>
</dbReference>
<dbReference type="RefSeq" id="WP_061141946.1">
    <property type="nucleotide sequence ID" value="NZ_LNNH01000016.1"/>
</dbReference>
<evidence type="ECO:0000256" key="2">
    <source>
        <dbReference type="PROSITE-ProRule" id="PRU00284"/>
    </source>
</evidence>
<sequence>MKSRWRSRRKIETIDYSQFKDQIGIDITEYPGVLTQVDMIHLTIADLCIIRSMQDKVKDHLTEIVDNFYKNLENEPSLKEIISDNSSVERLKKTLHRHMFEMFSGTINDAYIKQRYVIAHVHVRIGLQPKWYMSAFQDLLQSVIIHVLSNLKDMDQYQNNILAVTKIFNLEQQIVLEAYELENEKIRQENLDAKETIKRQVNHNAEELAAISEETSSATQLMANKVSEIHGFTEKGSEIAIQAEGKSNEGVALLQGLEKRLMRTQEQMKIIAKDMEQLSKTSKEIERIVTIITSIAEQTNLLALNAAIEAARAGENGKGFAVVAGEVRKLSENTKDSVSEVVKLVSGIAHFTDIMNTSISLVSGEITEGTKQGKETGLFFTDIAKAMLTVKEQNIKTTKEMTELSAIFDEINEAFNQVAVSSDQLTEMTLNL</sequence>
<dbReference type="InterPro" id="IPR009050">
    <property type="entry name" value="Globin-like_sf"/>
</dbReference>
<evidence type="ECO:0000256" key="1">
    <source>
        <dbReference type="ARBA" id="ARBA00023224"/>
    </source>
</evidence>
<dbReference type="SUPFAM" id="SSF58104">
    <property type="entry name" value="Methyl-accepting chemotaxis protein (MCP) signaling domain"/>
    <property type="match status" value="1"/>
</dbReference>
<feature type="coiled-coil region" evidence="3">
    <location>
        <begin position="169"/>
        <end position="196"/>
    </location>
</feature>
<name>A0A109MZ60_9BACI</name>
<dbReference type="GO" id="GO:0020037">
    <property type="term" value="F:heme binding"/>
    <property type="evidence" value="ECO:0007669"/>
    <property type="project" value="InterPro"/>
</dbReference>
<dbReference type="PROSITE" id="PS50111">
    <property type="entry name" value="CHEMOTAXIS_TRANSDUC_2"/>
    <property type="match status" value="1"/>
</dbReference>
<accession>A0A109MZ60</accession>
<keyword evidence="3" id="KW-0175">Coiled coil</keyword>
<proteinExistence type="predicted"/>
<dbReference type="InterPro" id="IPR039379">
    <property type="entry name" value="Protoglobin_sensor_dom"/>
</dbReference>
<evidence type="ECO:0000313" key="5">
    <source>
        <dbReference type="EMBL" id="KWW20515.1"/>
    </source>
</evidence>
<reference evidence="5 6" key="1">
    <citation type="submission" date="2015-11" db="EMBL/GenBank/DDBJ databases">
        <title>Genome Sequence of Bacillus simplex strain VanAntwerpen2.</title>
        <authorList>
            <person name="Couger M.B."/>
        </authorList>
    </citation>
    <scope>NUCLEOTIDE SEQUENCE [LARGE SCALE GENOMIC DNA]</scope>
    <source>
        <strain evidence="5 6">VanAntwerpen02</strain>
    </source>
</reference>
<dbReference type="Gene3D" id="1.10.287.950">
    <property type="entry name" value="Methyl-accepting chemotaxis protein"/>
    <property type="match status" value="1"/>
</dbReference>
<dbReference type="InterPro" id="IPR012292">
    <property type="entry name" value="Globin/Proto"/>
</dbReference>
<evidence type="ECO:0000259" key="4">
    <source>
        <dbReference type="PROSITE" id="PS50111"/>
    </source>
</evidence>
<keyword evidence="6" id="KW-1185">Reference proteome</keyword>
<organism evidence="5 6">
    <name type="scientific">Peribacillus simplex</name>
    <dbReference type="NCBI Taxonomy" id="1478"/>
    <lineage>
        <taxon>Bacteria</taxon>
        <taxon>Bacillati</taxon>
        <taxon>Bacillota</taxon>
        <taxon>Bacilli</taxon>
        <taxon>Bacillales</taxon>
        <taxon>Bacillaceae</taxon>
        <taxon>Peribacillus</taxon>
    </lineage>
</organism>
<dbReference type="CDD" id="cd01068">
    <property type="entry name" value="globin_sensor"/>
    <property type="match status" value="1"/>
</dbReference>
<keyword evidence="1 2" id="KW-0807">Transducer</keyword>
<dbReference type="GO" id="GO:0016020">
    <property type="term" value="C:membrane"/>
    <property type="evidence" value="ECO:0007669"/>
    <property type="project" value="InterPro"/>
</dbReference>
<protein>
    <recommendedName>
        <fullName evidence="4">Methyl-accepting transducer domain-containing protein</fullName>
    </recommendedName>
</protein>
<dbReference type="AlphaFoldDB" id="A0A109MZ60"/>
<feature type="domain" description="Methyl-accepting transducer" evidence="4">
    <location>
        <begin position="200"/>
        <end position="419"/>
    </location>
</feature>
<dbReference type="CDD" id="cd11386">
    <property type="entry name" value="MCP_signal"/>
    <property type="match status" value="1"/>
</dbReference>